<organism evidence="4">
    <name type="scientific">uncultured sulfate-reducing bacterium</name>
    <dbReference type="NCBI Taxonomy" id="153939"/>
    <lineage>
        <taxon>Bacteria</taxon>
        <taxon>environmental samples</taxon>
    </lineage>
</organism>
<accession>E4Z7X5</accession>
<dbReference type="Gene3D" id="3.30.413.10">
    <property type="entry name" value="Sulfite Reductase Hemoprotein, domain 1"/>
    <property type="match status" value="1"/>
</dbReference>
<dbReference type="InterPro" id="IPR045854">
    <property type="entry name" value="NO2/SO3_Rdtase_4Fe4S_sf"/>
</dbReference>
<evidence type="ECO:0000256" key="1">
    <source>
        <dbReference type="ARBA" id="ARBA00022723"/>
    </source>
</evidence>
<sequence>MGYNPDNTDGRSSHRSRSATLRTIYAPRSSKTIKGNGCGTRSFNPASCCINRRPVQKCTRCVSVPLAWLPANSSARCARLPISTATASAFHDPEQYRPHARRQGQGPAVARCFGQSRQSFPGRWYRCRCNQYRSHSGLDSLPHPRTRCLRPGQGGHGPPCPPYFTPMTLPAQVRIALACCLNMCGAVH</sequence>
<proteinExistence type="predicted"/>
<reference evidence="4" key="1">
    <citation type="journal article" date="2013" name="FEMS Microbiol. Ecol.">
        <title>Three-year survey of sulfate-reducing bacteria community structure in Carnoules acid mine drainage (France), highly contaminated by arsenic.</title>
        <authorList>
            <person name="Giloteaux L."/>
            <person name="Duran R."/>
            <person name="Casiot C."/>
            <person name="Bruneel O."/>
            <person name="Elbaz-Poulichet F."/>
            <person name="Goni-Urriza M."/>
        </authorList>
    </citation>
    <scope>NUCLEOTIDE SEQUENCE</scope>
</reference>
<dbReference type="EMBL" id="FN794355">
    <property type="protein sequence ID" value="CBL81007.1"/>
    <property type="molecule type" value="Genomic_DNA"/>
</dbReference>
<name>E4Z7X5_9BACT</name>
<gene>
    <name evidence="4" type="primary">dsrB</name>
</gene>
<keyword evidence="2" id="KW-0408">Iron</keyword>
<keyword evidence="1" id="KW-0479">Metal-binding</keyword>
<evidence type="ECO:0000256" key="2">
    <source>
        <dbReference type="ARBA" id="ARBA00023004"/>
    </source>
</evidence>
<dbReference type="AlphaFoldDB" id="E4Z7X5"/>
<keyword evidence="3" id="KW-0411">Iron-sulfur</keyword>
<dbReference type="GO" id="GO:0046872">
    <property type="term" value="F:metal ion binding"/>
    <property type="evidence" value="ECO:0007669"/>
    <property type="project" value="UniProtKB-KW"/>
</dbReference>
<dbReference type="GO" id="GO:0051536">
    <property type="term" value="F:iron-sulfur cluster binding"/>
    <property type="evidence" value="ECO:0007669"/>
    <property type="project" value="UniProtKB-KW"/>
</dbReference>
<evidence type="ECO:0000256" key="3">
    <source>
        <dbReference type="ARBA" id="ARBA00023014"/>
    </source>
</evidence>
<protein>
    <submittedName>
        <fullName evidence="4">Dissimilatory sulfite reductase beta subunit</fullName>
    </submittedName>
</protein>
<evidence type="ECO:0000313" key="4">
    <source>
        <dbReference type="EMBL" id="CBL81007.1"/>
    </source>
</evidence>
<feature type="non-terminal residue" evidence="4">
    <location>
        <position position="188"/>
    </location>
</feature>